<dbReference type="InterPro" id="IPR006600">
    <property type="entry name" value="HTH_CenpB_DNA-bd_dom"/>
</dbReference>
<evidence type="ECO:0000313" key="6">
    <source>
        <dbReference type="Proteomes" id="UP000429607"/>
    </source>
</evidence>
<evidence type="ECO:0000313" key="5">
    <source>
        <dbReference type="EMBL" id="KAE9354590.1"/>
    </source>
</evidence>
<evidence type="ECO:0000313" key="8">
    <source>
        <dbReference type="Proteomes" id="UP000435112"/>
    </source>
</evidence>
<dbReference type="InterPro" id="IPR009057">
    <property type="entry name" value="Homeodomain-like_sf"/>
</dbReference>
<dbReference type="PROSITE" id="PS51253">
    <property type="entry name" value="HTH_CENPB"/>
    <property type="match status" value="1"/>
</dbReference>
<dbReference type="Gene3D" id="1.10.10.60">
    <property type="entry name" value="Homeodomain-like"/>
    <property type="match status" value="1"/>
</dbReference>
<dbReference type="SMART" id="SM00674">
    <property type="entry name" value="CENPB"/>
    <property type="match status" value="1"/>
</dbReference>
<dbReference type="SUPFAM" id="SSF46689">
    <property type="entry name" value="Homeodomain-like"/>
    <property type="match status" value="1"/>
</dbReference>
<dbReference type="Pfam" id="PF03221">
    <property type="entry name" value="HTH_Tnp_Tc5"/>
    <property type="match status" value="1"/>
</dbReference>
<keyword evidence="7" id="KW-1185">Reference proteome</keyword>
<dbReference type="Proteomes" id="UP000434957">
    <property type="component" value="Unassembled WGS sequence"/>
</dbReference>
<protein>
    <recommendedName>
        <fullName evidence="2">HTH CENPB-type domain-containing protein</fullName>
    </recommendedName>
</protein>
<evidence type="ECO:0000256" key="1">
    <source>
        <dbReference type="ARBA" id="ARBA00023125"/>
    </source>
</evidence>
<name>A0A6A3NP65_9STRA</name>
<sequence length="127" mass="14539">MGQRRGKYSDDELEAAVQAVLARARMTTVRDDTEIPYNTLKKYVLDARKCVKRDKRCPGPKTLLSKEAEENLRDWVLGRQHAGHPVVRHELLEKAQQIAHLVSGLTVGEGWLRRFIERHPSLTLRAS</sequence>
<evidence type="ECO:0000313" key="3">
    <source>
        <dbReference type="EMBL" id="KAE9042991.1"/>
    </source>
</evidence>
<accession>A0A6A3NP65</accession>
<evidence type="ECO:0000259" key="2">
    <source>
        <dbReference type="PROSITE" id="PS51253"/>
    </source>
</evidence>
<evidence type="ECO:0000313" key="7">
    <source>
        <dbReference type="Proteomes" id="UP000434957"/>
    </source>
</evidence>
<reference evidence="6 8" key="1">
    <citation type="submission" date="2018-09" db="EMBL/GenBank/DDBJ databases">
        <title>Genomic investigation of the strawberry pathogen Phytophthora fragariae indicates pathogenicity is determined by transcriptional variation in three key races.</title>
        <authorList>
            <person name="Adams T.M."/>
            <person name="Armitage A.D."/>
            <person name="Sobczyk M.K."/>
            <person name="Bates H.J."/>
            <person name="Dunwell J.M."/>
            <person name="Nellist C.F."/>
            <person name="Harrison R.J."/>
        </authorList>
    </citation>
    <scope>NUCLEOTIDE SEQUENCE [LARGE SCALE GENOMIC DNA]</scope>
    <source>
        <strain evidence="4 6">SCRP249</strain>
        <strain evidence="3 8">SCRP324</strain>
        <strain evidence="5 7">SCRP333</strain>
    </source>
</reference>
<gene>
    <name evidence="4" type="ORF">PR001_g2710</name>
    <name evidence="3" type="ORF">PR002_g3582</name>
    <name evidence="5" type="ORF">PR003_g3285</name>
</gene>
<dbReference type="EMBL" id="QXFV01000095">
    <property type="protein sequence ID" value="KAE9050076.1"/>
    <property type="molecule type" value="Genomic_DNA"/>
</dbReference>
<dbReference type="OrthoDB" id="4327074at2759"/>
<dbReference type="Proteomes" id="UP000429607">
    <property type="component" value="Unassembled WGS sequence"/>
</dbReference>
<dbReference type="Proteomes" id="UP000435112">
    <property type="component" value="Unassembled WGS sequence"/>
</dbReference>
<organism evidence="3 8">
    <name type="scientific">Phytophthora rubi</name>
    <dbReference type="NCBI Taxonomy" id="129364"/>
    <lineage>
        <taxon>Eukaryota</taxon>
        <taxon>Sar</taxon>
        <taxon>Stramenopiles</taxon>
        <taxon>Oomycota</taxon>
        <taxon>Peronosporomycetes</taxon>
        <taxon>Peronosporales</taxon>
        <taxon>Peronosporaceae</taxon>
        <taxon>Phytophthora</taxon>
    </lineage>
</organism>
<dbReference type="GO" id="GO:0003677">
    <property type="term" value="F:DNA binding"/>
    <property type="evidence" value="ECO:0007669"/>
    <property type="project" value="UniProtKB-KW"/>
</dbReference>
<comment type="caution">
    <text evidence="3">The sequence shown here is derived from an EMBL/GenBank/DDBJ whole genome shotgun (WGS) entry which is preliminary data.</text>
</comment>
<dbReference type="EMBL" id="QXFU01000133">
    <property type="protein sequence ID" value="KAE9042991.1"/>
    <property type="molecule type" value="Genomic_DNA"/>
</dbReference>
<proteinExistence type="predicted"/>
<evidence type="ECO:0000313" key="4">
    <source>
        <dbReference type="EMBL" id="KAE9050076.1"/>
    </source>
</evidence>
<dbReference type="EMBL" id="QXFT01000113">
    <property type="protein sequence ID" value="KAE9354590.1"/>
    <property type="molecule type" value="Genomic_DNA"/>
</dbReference>
<keyword evidence="1" id="KW-0238">DNA-binding</keyword>
<dbReference type="AlphaFoldDB" id="A0A6A3NP65"/>
<feature type="domain" description="HTH CENPB-type" evidence="2">
    <location>
        <begin position="56"/>
        <end position="125"/>
    </location>
</feature>